<keyword evidence="3" id="KW-1185">Reference proteome</keyword>
<accession>A0A9X1QJK6</accession>
<organism evidence="2 3">
    <name type="scientific">Sphingomonas cremea</name>
    <dbReference type="NCBI Taxonomy" id="2904799"/>
    <lineage>
        <taxon>Bacteria</taxon>
        <taxon>Pseudomonadati</taxon>
        <taxon>Pseudomonadota</taxon>
        <taxon>Alphaproteobacteria</taxon>
        <taxon>Sphingomonadales</taxon>
        <taxon>Sphingomonadaceae</taxon>
        <taxon>Sphingomonas</taxon>
    </lineage>
</organism>
<dbReference type="AlphaFoldDB" id="A0A9X1QJK6"/>
<reference evidence="2" key="1">
    <citation type="submission" date="2022-01" db="EMBL/GenBank/DDBJ databases">
        <authorList>
            <person name="Jo J.-H."/>
            <person name="Im W.-T."/>
        </authorList>
    </citation>
    <scope>NUCLEOTIDE SEQUENCE</scope>
    <source>
        <strain evidence="2">G124</strain>
    </source>
</reference>
<dbReference type="Proteomes" id="UP001139410">
    <property type="component" value="Unassembled WGS sequence"/>
</dbReference>
<dbReference type="NCBIfam" id="TIGR04433">
    <property type="entry name" value="UrcA_uranyl"/>
    <property type="match status" value="1"/>
</dbReference>
<dbReference type="InterPro" id="IPR030972">
    <property type="entry name" value="UrcA_uranyl"/>
</dbReference>
<name>A0A9X1QJK6_9SPHN</name>
<evidence type="ECO:0000313" key="2">
    <source>
        <dbReference type="EMBL" id="MCF2514590.1"/>
    </source>
</evidence>
<keyword evidence="1" id="KW-0732">Signal</keyword>
<comment type="caution">
    <text evidence="2">The sequence shown here is derived from an EMBL/GenBank/DDBJ whole genome shotgun (WGS) entry which is preliminary data.</text>
</comment>
<gene>
    <name evidence="2" type="ORF">LVY65_05860</name>
</gene>
<dbReference type="RefSeq" id="WP_235067047.1">
    <property type="nucleotide sequence ID" value="NZ_JAKFGM010000001.1"/>
</dbReference>
<evidence type="ECO:0000256" key="1">
    <source>
        <dbReference type="SAM" id="SignalP"/>
    </source>
</evidence>
<protein>
    <submittedName>
        <fullName evidence="2">UrcA family protein</fullName>
    </submittedName>
</protein>
<proteinExistence type="predicted"/>
<evidence type="ECO:0000313" key="3">
    <source>
        <dbReference type="Proteomes" id="UP001139410"/>
    </source>
</evidence>
<feature type="chain" id="PRO_5040806126" evidence="1">
    <location>
        <begin position="24"/>
        <end position="120"/>
    </location>
</feature>
<feature type="signal peptide" evidence="1">
    <location>
        <begin position="1"/>
        <end position="23"/>
    </location>
</feature>
<dbReference type="EMBL" id="JAKFGM010000001">
    <property type="protein sequence ID" value="MCF2514590.1"/>
    <property type="molecule type" value="Genomic_DNA"/>
</dbReference>
<sequence length="120" mass="12872">MPNPQLALLALIGLAATSSPAVAQVPETTAQEHEIIVVRGLPPSRDRLMRSVYIGDLDLKSAAGQQAMEKRVDQAVMEMCAIPTPIPSYGEEMTKPCRDEAWASARPQMSQAVQKAAGSQ</sequence>